<keyword evidence="3" id="KW-1185">Reference proteome</keyword>
<dbReference type="OrthoDB" id="8685730at2"/>
<evidence type="ECO:0000313" key="2">
    <source>
        <dbReference type="EMBL" id="TDQ51197.1"/>
    </source>
</evidence>
<feature type="domain" description="STAS" evidence="1">
    <location>
        <begin position="7"/>
        <end position="121"/>
    </location>
</feature>
<dbReference type="AlphaFoldDB" id="A0A4V3D8D2"/>
<accession>A0A4V3D8D2</accession>
<reference evidence="2 3" key="1">
    <citation type="submission" date="2019-03" db="EMBL/GenBank/DDBJ databases">
        <title>Genomic Encyclopedia of Type Strains, Phase IV (KMG-IV): sequencing the most valuable type-strain genomes for metagenomic binning, comparative biology and taxonomic classification.</title>
        <authorList>
            <person name="Goeker M."/>
        </authorList>
    </citation>
    <scope>NUCLEOTIDE SEQUENCE [LARGE SCALE GENOMIC DNA]</scope>
    <source>
        <strain evidence="2 3">DSM 103792</strain>
    </source>
</reference>
<dbReference type="SUPFAM" id="SSF52091">
    <property type="entry name" value="SpoIIaa-like"/>
    <property type="match status" value="1"/>
</dbReference>
<dbReference type="Gene3D" id="3.30.750.24">
    <property type="entry name" value="STAS domain"/>
    <property type="match status" value="1"/>
</dbReference>
<dbReference type="GO" id="GO:0043856">
    <property type="term" value="F:anti-sigma factor antagonist activity"/>
    <property type="evidence" value="ECO:0007669"/>
    <property type="project" value="TreeGrafter"/>
</dbReference>
<comment type="caution">
    <text evidence="2">The sequence shown here is derived from an EMBL/GenBank/DDBJ whole genome shotgun (WGS) entry which is preliminary data.</text>
</comment>
<dbReference type="Proteomes" id="UP000295375">
    <property type="component" value="Unassembled WGS sequence"/>
</dbReference>
<dbReference type="PROSITE" id="PS50801">
    <property type="entry name" value="STAS"/>
    <property type="match status" value="1"/>
</dbReference>
<dbReference type="InterPro" id="IPR002645">
    <property type="entry name" value="STAS_dom"/>
</dbReference>
<gene>
    <name evidence="2" type="ORF">EV696_101167</name>
</gene>
<name>A0A4V3D8D2_9GAMM</name>
<dbReference type="Pfam" id="PF01740">
    <property type="entry name" value="STAS"/>
    <property type="match status" value="1"/>
</dbReference>
<protein>
    <submittedName>
        <fullName evidence="2">Anti-anti-sigma factor</fullName>
    </submittedName>
</protein>
<dbReference type="CDD" id="cd07043">
    <property type="entry name" value="STAS_anti-anti-sigma_factors"/>
    <property type="match status" value="1"/>
</dbReference>
<organism evidence="2 3">
    <name type="scientific">Permianibacter aggregans</name>
    <dbReference type="NCBI Taxonomy" id="1510150"/>
    <lineage>
        <taxon>Bacteria</taxon>
        <taxon>Pseudomonadati</taxon>
        <taxon>Pseudomonadota</taxon>
        <taxon>Gammaproteobacteria</taxon>
        <taxon>Pseudomonadales</taxon>
        <taxon>Pseudomonadaceae</taxon>
        <taxon>Permianibacter</taxon>
    </lineage>
</organism>
<proteinExistence type="predicted"/>
<dbReference type="EMBL" id="SNYM01000001">
    <property type="protein sequence ID" value="TDQ51197.1"/>
    <property type="molecule type" value="Genomic_DNA"/>
</dbReference>
<evidence type="ECO:0000259" key="1">
    <source>
        <dbReference type="PROSITE" id="PS50801"/>
    </source>
</evidence>
<dbReference type="PANTHER" id="PTHR33495">
    <property type="entry name" value="ANTI-SIGMA FACTOR ANTAGONIST TM_1081-RELATED-RELATED"/>
    <property type="match status" value="1"/>
</dbReference>
<evidence type="ECO:0000313" key="3">
    <source>
        <dbReference type="Proteomes" id="UP000295375"/>
    </source>
</evidence>
<dbReference type="RefSeq" id="WP_133587049.1">
    <property type="nucleotide sequence ID" value="NZ_CP037953.1"/>
</dbReference>
<sequence length="166" mass="18645">MRTTTTGQVSYALHNGVYVLKFRGDIRFQICAAVDRFIQKIFQEQEQASVIIDLLDATAVDSTALGVLAQVAIHTRRAQDKRPTILVNQPEMLAVLKAVSFDKVFHLLPDAGSEPEAYEELAELAEDEKDYTRHVLNAHRNLMALSHENRQLFRDVTQALEAAALQ</sequence>
<dbReference type="InterPro" id="IPR036513">
    <property type="entry name" value="STAS_dom_sf"/>
</dbReference>
<dbReference type="PANTHER" id="PTHR33495:SF2">
    <property type="entry name" value="ANTI-SIGMA FACTOR ANTAGONIST TM_1081-RELATED"/>
    <property type="match status" value="1"/>
</dbReference>